<organism evidence="1">
    <name type="scientific">Arundo donax</name>
    <name type="common">Giant reed</name>
    <name type="synonym">Donax arundinaceus</name>
    <dbReference type="NCBI Taxonomy" id="35708"/>
    <lineage>
        <taxon>Eukaryota</taxon>
        <taxon>Viridiplantae</taxon>
        <taxon>Streptophyta</taxon>
        <taxon>Embryophyta</taxon>
        <taxon>Tracheophyta</taxon>
        <taxon>Spermatophyta</taxon>
        <taxon>Magnoliopsida</taxon>
        <taxon>Liliopsida</taxon>
        <taxon>Poales</taxon>
        <taxon>Poaceae</taxon>
        <taxon>PACMAD clade</taxon>
        <taxon>Arundinoideae</taxon>
        <taxon>Arundineae</taxon>
        <taxon>Arundo</taxon>
    </lineage>
</organism>
<dbReference type="AlphaFoldDB" id="A0A0A8YSW4"/>
<accession>A0A0A8YSW4</accession>
<reference evidence="1" key="1">
    <citation type="submission" date="2014-09" db="EMBL/GenBank/DDBJ databases">
        <authorList>
            <person name="Magalhaes I.L.F."/>
            <person name="Oliveira U."/>
            <person name="Santos F.R."/>
            <person name="Vidigal T.H.D.A."/>
            <person name="Brescovit A.D."/>
            <person name="Santos A.J."/>
        </authorList>
    </citation>
    <scope>NUCLEOTIDE SEQUENCE</scope>
    <source>
        <tissue evidence="1">Shoot tissue taken approximately 20 cm above the soil surface</tissue>
    </source>
</reference>
<reference evidence="1" key="2">
    <citation type="journal article" date="2015" name="Data Brief">
        <title>Shoot transcriptome of the giant reed, Arundo donax.</title>
        <authorList>
            <person name="Barrero R.A."/>
            <person name="Guerrero F.D."/>
            <person name="Moolhuijzen P."/>
            <person name="Goolsby J.A."/>
            <person name="Tidwell J."/>
            <person name="Bellgard S.E."/>
            <person name="Bellgard M.I."/>
        </authorList>
    </citation>
    <scope>NUCLEOTIDE SEQUENCE</scope>
    <source>
        <tissue evidence="1">Shoot tissue taken approximately 20 cm above the soil surface</tissue>
    </source>
</reference>
<dbReference type="EMBL" id="GBRH01268244">
    <property type="protein sequence ID" value="JAD29651.1"/>
    <property type="molecule type" value="Transcribed_RNA"/>
</dbReference>
<proteinExistence type="predicted"/>
<evidence type="ECO:0000313" key="1">
    <source>
        <dbReference type="EMBL" id="JAD29651.1"/>
    </source>
</evidence>
<sequence>MPYCDSKPLLIQLHCLLPLNLSWAPGYALLAAPPEDYCHVTNSQLELLFIRLVLGG</sequence>
<protein>
    <submittedName>
        <fullName evidence="1">Uncharacterized protein</fullName>
    </submittedName>
</protein>
<name>A0A0A8YSW4_ARUDO</name>